<proteinExistence type="predicted"/>
<name>A0A068Z2B9_9GAMM</name>
<keyword evidence="1" id="KW-0472">Membrane</keyword>
<sequence length="111" mass="11985">MTTFKNLLNTLTPARLYALLVMTLPLYASATWYDPIVNFAREFQTALIIIGGVMAIGSLVYVGMCWIIARMAGTSETTAMDYVKQIAVIGTVGGAIAAATWAYQIWGGKIS</sequence>
<feature type="transmembrane region" description="Helical" evidence="1">
    <location>
        <begin position="14"/>
        <end position="33"/>
    </location>
</feature>
<dbReference type="Proteomes" id="UP000042738">
    <property type="component" value="Plasmid pSsAf2.3-1"/>
</dbReference>
<keyword evidence="1" id="KW-0812">Transmembrane</keyword>
<accession>A0A068Z2B9</accession>
<evidence type="ECO:0008006" key="4">
    <source>
        <dbReference type="Google" id="ProtNLM"/>
    </source>
</evidence>
<feature type="transmembrane region" description="Helical" evidence="1">
    <location>
        <begin position="45"/>
        <end position="69"/>
    </location>
</feature>
<reference evidence="2 3" key="1">
    <citation type="journal article" date="2014" name="Genome Announc.">
        <title>Whole-Genome Sequence of Serratia symbiotica Strain CWBI-2.3T, a Free-Living Symbiont of the Black Bean Aphid Aphis fabae.</title>
        <authorList>
            <person name="Foray V."/>
            <person name="Grigorescu A.S."/>
            <person name="Sabri A."/>
            <person name="Haubruge E."/>
            <person name="Lognay G."/>
            <person name="Francis F."/>
            <person name="Fauconnier M.L."/>
            <person name="Hance T."/>
            <person name="Thonart P."/>
        </authorList>
    </citation>
    <scope>NUCLEOTIDE SEQUENCE [LARGE SCALE GENOMIC DNA]</scope>
    <source>
        <strain evidence="2">CWBI-2.3</strain>
        <plasmid evidence="2 3">pSsAf2.3-1</plasmid>
    </source>
</reference>
<dbReference type="GeneID" id="93738100"/>
<evidence type="ECO:0000313" key="3">
    <source>
        <dbReference type="Proteomes" id="UP000042738"/>
    </source>
</evidence>
<evidence type="ECO:0000313" key="2">
    <source>
        <dbReference type="EMBL" id="QLH64451.1"/>
    </source>
</evidence>
<dbReference type="STRING" id="138074.SYMBAF_220013"/>
<keyword evidence="2" id="KW-0614">Plasmid</keyword>
<feature type="transmembrane region" description="Helical" evidence="1">
    <location>
        <begin position="85"/>
        <end position="106"/>
    </location>
</feature>
<gene>
    <name evidence="2" type="ORF">SYMBAF_16620</name>
</gene>
<dbReference type="EMBL" id="CP050856">
    <property type="protein sequence ID" value="QLH64451.1"/>
    <property type="molecule type" value="Genomic_DNA"/>
</dbReference>
<keyword evidence="1" id="KW-1133">Transmembrane helix</keyword>
<dbReference type="RefSeq" id="WP_052447762.1">
    <property type="nucleotide sequence ID" value="NZ_CP050856.1"/>
</dbReference>
<protein>
    <recommendedName>
        <fullName evidence="4">Conjugal transfer protein</fullName>
    </recommendedName>
</protein>
<organism evidence="2 3">
    <name type="scientific">Serratia symbiotica</name>
    <dbReference type="NCBI Taxonomy" id="138074"/>
    <lineage>
        <taxon>Bacteria</taxon>
        <taxon>Pseudomonadati</taxon>
        <taxon>Pseudomonadota</taxon>
        <taxon>Gammaproteobacteria</taxon>
        <taxon>Enterobacterales</taxon>
        <taxon>Yersiniaceae</taxon>
        <taxon>Serratia</taxon>
    </lineage>
</organism>
<evidence type="ECO:0000256" key="1">
    <source>
        <dbReference type="SAM" id="Phobius"/>
    </source>
</evidence>
<geneLocation type="plasmid" evidence="2 3">
    <name>pSsAf2.3-1</name>
</geneLocation>
<dbReference type="AlphaFoldDB" id="A0A068Z2B9"/>